<dbReference type="HAMAP" id="MF_01334">
    <property type="entry name" value="Ribosomal_bL25_CTC"/>
    <property type="match status" value="1"/>
</dbReference>
<dbReference type="InterPro" id="IPR020055">
    <property type="entry name" value="Ribosomal_bL25_short"/>
</dbReference>
<evidence type="ECO:0000313" key="10">
    <source>
        <dbReference type="Proteomes" id="UP000266206"/>
    </source>
</evidence>
<sequence>MKFNATLRSVQGTSASRRLRHAGRVPAIVYGGEEKPLNIELDHNEIFHALRKEEFHASILDMNVDGKEQKVLLRAVQWHPYKQLVLHIDFQRVDASHVITTKIPLHFVNGETSPAVKLGGAVISHVMTELEITCLPANLPQFIEVDLAKMVAGESVHLDAVTLPKGVTFAAHGGDTNPALAVALVKGGAKNAGGSDDDEAEGEEASSDDA</sequence>
<dbReference type="NCBIfam" id="NF004128">
    <property type="entry name" value="PRK05618.1-2"/>
    <property type="match status" value="1"/>
</dbReference>
<comment type="function">
    <text evidence="5">This is one of the proteins that binds to the 5S RNA in the ribosome where it forms part of the central protuberance.</text>
</comment>
<dbReference type="Proteomes" id="UP000266206">
    <property type="component" value="Unassembled WGS sequence"/>
</dbReference>
<dbReference type="InterPro" id="IPR029751">
    <property type="entry name" value="Ribosomal_L25_dom"/>
</dbReference>
<evidence type="ECO:0000259" key="7">
    <source>
        <dbReference type="Pfam" id="PF01386"/>
    </source>
</evidence>
<dbReference type="InterPro" id="IPR037121">
    <property type="entry name" value="Ribosomal_bL25_C"/>
</dbReference>
<protein>
    <recommendedName>
        <fullName evidence="5">Large ribosomal subunit protein bL25</fullName>
    </recommendedName>
    <alternativeName>
        <fullName evidence="5">General stress protein CTC</fullName>
    </alternativeName>
</protein>
<dbReference type="NCBIfam" id="NF004130">
    <property type="entry name" value="PRK05618.1-5"/>
    <property type="match status" value="1"/>
</dbReference>
<feature type="domain" description="Large ribosomal subunit protein bL25 beta" evidence="8">
    <location>
        <begin position="99"/>
        <end position="173"/>
    </location>
</feature>
<proteinExistence type="inferred from homology"/>
<evidence type="ECO:0000256" key="1">
    <source>
        <dbReference type="ARBA" id="ARBA00022730"/>
    </source>
</evidence>
<evidence type="ECO:0000259" key="8">
    <source>
        <dbReference type="Pfam" id="PF14693"/>
    </source>
</evidence>
<gene>
    <name evidence="5" type="primary">rplY</name>
    <name evidence="5" type="synonym">ctc</name>
    <name evidence="9" type="ORF">CJP73_14350</name>
</gene>
<dbReference type="InterPro" id="IPR001021">
    <property type="entry name" value="Ribosomal_bL25_long"/>
</dbReference>
<dbReference type="OrthoDB" id="9806411at2"/>
<dbReference type="Pfam" id="PF14693">
    <property type="entry name" value="Ribosomal_TL5_C"/>
    <property type="match status" value="1"/>
</dbReference>
<feature type="region of interest" description="Disordered" evidence="6">
    <location>
        <begin position="189"/>
        <end position="210"/>
    </location>
</feature>
<dbReference type="NCBIfam" id="NF004612">
    <property type="entry name" value="PRK05943.1"/>
    <property type="match status" value="1"/>
</dbReference>
<evidence type="ECO:0000256" key="6">
    <source>
        <dbReference type="SAM" id="MobiDB-lite"/>
    </source>
</evidence>
<dbReference type="FunFam" id="2.40.240.10:FF:000002">
    <property type="entry name" value="50S ribosomal protein L25"/>
    <property type="match status" value="1"/>
</dbReference>
<evidence type="ECO:0000256" key="4">
    <source>
        <dbReference type="ARBA" id="ARBA00023274"/>
    </source>
</evidence>
<dbReference type="EMBL" id="NQYH01000016">
    <property type="protein sequence ID" value="RIY39420.1"/>
    <property type="molecule type" value="Genomic_DNA"/>
</dbReference>
<dbReference type="HAMAP" id="MF_01336">
    <property type="entry name" value="Ribosomal_bL25"/>
    <property type="match status" value="1"/>
</dbReference>
<dbReference type="CDD" id="cd00495">
    <property type="entry name" value="Ribosomal_L25_TL5_CTC"/>
    <property type="match status" value="1"/>
</dbReference>
<dbReference type="NCBIfam" id="TIGR00731">
    <property type="entry name" value="bL25_bact_ctc"/>
    <property type="match status" value="1"/>
</dbReference>
<evidence type="ECO:0000256" key="5">
    <source>
        <dbReference type="HAMAP-Rule" id="MF_01334"/>
    </source>
</evidence>
<dbReference type="InterPro" id="IPR020056">
    <property type="entry name" value="Rbsml_bL25/Gln-tRNA_synth_N"/>
</dbReference>
<dbReference type="GO" id="GO:0022625">
    <property type="term" value="C:cytosolic large ribosomal subunit"/>
    <property type="evidence" value="ECO:0007669"/>
    <property type="project" value="TreeGrafter"/>
</dbReference>
<dbReference type="GO" id="GO:0006412">
    <property type="term" value="P:translation"/>
    <property type="evidence" value="ECO:0007669"/>
    <property type="project" value="UniProtKB-UniRule"/>
</dbReference>
<dbReference type="PANTHER" id="PTHR33284:SF1">
    <property type="entry name" value="RIBOSOMAL PROTEIN L25_GLN-TRNA SYNTHETASE, ANTI-CODON-BINDING DOMAIN-CONTAINING PROTEIN"/>
    <property type="match status" value="1"/>
</dbReference>
<dbReference type="InterPro" id="IPR011035">
    <property type="entry name" value="Ribosomal_bL25/Gln-tRNA_synth"/>
</dbReference>
<feature type="compositionally biased region" description="Acidic residues" evidence="6">
    <location>
        <begin position="195"/>
        <end position="210"/>
    </location>
</feature>
<dbReference type="Gene3D" id="2.170.120.20">
    <property type="entry name" value="Ribosomal protein L25, beta domain"/>
    <property type="match status" value="1"/>
</dbReference>
<keyword evidence="2 5" id="KW-0694">RNA-binding</keyword>
<dbReference type="PANTHER" id="PTHR33284">
    <property type="entry name" value="RIBOSOMAL PROTEIN L25/GLN-TRNA SYNTHETASE, ANTI-CODON-BINDING DOMAIN-CONTAINING PROTEIN"/>
    <property type="match status" value="1"/>
</dbReference>
<reference evidence="9 10" key="1">
    <citation type="submission" date="2017-08" db="EMBL/GenBank/DDBJ databases">
        <title>Pusillimonas indicus sp. nov., a member of the family Alcaligenaceae isolated from surface seawater.</title>
        <authorList>
            <person name="Li J."/>
        </authorList>
    </citation>
    <scope>NUCLEOTIDE SEQUENCE [LARGE SCALE GENOMIC DNA]</scope>
    <source>
        <strain evidence="9 10">L52-1-41</strain>
    </source>
</reference>
<keyword evidence="4 5" id="KW-0687">Ribonucleoprotein</keyword>
<dbReference type="GO" id="GO:0003735">
    <property type="term" value="F:structural constituent of ribosome"/>
    <property type="evidence" value="ECO:0007669"/>
    <property type="project" value="InterPro"/>
</dbReference>
<dbReference type="InterPro" id="IPR020057">
    <property type="entry name" value="Ribosomal_bL25_b-dom"/>
</dbReference>
<organism evidence="9 10">
    <name type="scientific">Neopusillimonas maritima</name>
    <dbReference type="NCBI Taxonomy" id="2026239"/>
    <lineage>
        <taxon>Bacteria</taxon>
        <taxon>Pseudomonadati</taxon>
        <taxon>Pseudomonadota</taxon>
        <taxon>Betaproteobacteria</taxon>
        <taxon>Burkholderiales</taxon>
        <taxon>Alcaligenaceae</taxon>
        <taxon>Neopusillimonas</taxon>
    </lineage>
</organism>
<evidence type="ECO:0000313" key="9">
    <source>
        <dbReference type="EMBL" id="RIY39420.1"/>
    </source>
</evidence>
<dbReference type="Pfam" id="PF01386">
    <property type="entry name" value="Ribosomal_L25p"/>
    <property type="match status" value="1"/>
</dbReference>
<dbReference type="Gene3D" id="2.40.240.10">
    <property type="entry name" value="Ribosomal Protein L25, Chain P"/>
    <property type="match status" value="1"/>
</dbReference>
<accession>A0A3A1YR53</accession>
<dbReference type="AlphaFoldDB" id="A0A3A1YR53"/>
<dbReference type="GO" id="GO:0008097">
    <property type="term" value="F:5S rRNA binding"/>
    <property type="evidence" value="ECO:0007669"/>
    <property type="project" value="InterPro"/>
</dbReference>
<evidence type="ECO:0000256" key="2">
    <source>
        <dbReference type="ARBA" id="ARBA00022884"/>
    </source>
</evidence>
<feature type="domain" description="Large ribosomal subunit protein bL25 L25" evidence="7">
    <location>
        <begin position="4"/>
        <end position="90"/>
    </location>
</feature>
<dbReference type="SUPFAM" id="SSF50715">
    <property type="entry name" value="Ribosomal protein L25-like"/>
    <property type="match status" value="1"/>
</dbReference>
<evidence type="ECO:0000256" key="3">
    <source>
        <dbReference type="ARBA" id="ARBA00022980"/>
    </source>
</evidence>
<comment type="subunit">
    <text evidence="5">Part of the 50S ribosomal subunit; part of the 5S rRNA/L5/L18/L25 subcomplex. Contacts the 5S rRNA. Binds to the 5S rRNA independently of L5 and L18.</text>
</comment>
<dbReference type="InterPro" id="IPR020930">
    <property type="entry name" value="Ribosomal_uL5_bac-type"/>
</dbReference>
<comment type="caution">
    <text evidence="9">The sequence shown here is derived from an EMBL/GenBank/DDBJ whole genome shotgun (WGS) entry which is preliminary data.</text>
</comment>
<keyword evidence="1 5" id="KW-0699">rRNA-binding</keyword>
<dbReference type="RefSeq" id="WP_114421516.1">
    <property type="nucleotide sequence ID" value="NZ_NQYH01000016.1"/>
</dbReference>
<name>A0A3A1YR53_9BURK</name>
<keyword evidence="3 5" id="KW-0689">Ribosomal protein</keyword>
<comment type="similarity">
    <text evidence="5">Belongs to the bacterial ribosomal protein bL25 family. CTC subfamily.</text>
</comment>